<evidence type="ECO:0000256" key="2">
    <source>
        <dbReference type="ARBA" id="ARBA00022670"/>
    </source>
</evidence>
<dbReference type="EC" id="3.4.-.-" evidence="8"/>
<keyword evidence="4 8" id="KW-0378">Hydrolase</keyword>
<dbReference type="SUPFAM" id="SSF143081">
    <property type="entry name" value="BB1717-like"/>
    <property type="match status" value="2"/>
</dbReference>
<dbReference type="InterPro" id="IPR036590">
    <property type="entry name" value="SRAP-like"/>
</dbReference>
<evidence type="ECO:0000256" key="8">
    <source>
        <dbReference type="RuleBase" id="RU364100"/>
    </source>
</evidence>
<keyword evidence="5" id="KW-0190">Covalent protein-DNA linkage</keyword>
<evidence type="ECO:0000256" key="5">
    <source>
        <dbReference type="ARBA" id="ARBA00023124"/>
    </source>
</evidence>
<dbReference type="Proteomes" id="UP001500236">
    <property type="component" value="Unassembled WGS sequence"/>
</dbReference>
<evidence type="ECO:0000256" key="1">
    <source>
        <dbReference type="ARBA" id="ARBA00008136"/>
    </source>
</evidence>
<dbReference type="Gene3D" id="3.90.1680.10">
    <property type="entry name" value="SOS response associated peptidase-like"/>
    <property type="match status" value="2"/>
</dbReference>
<reference evidence="11" key="1">
    <citation type="journal article" date="2019" name="Int. J. Syst. Evol. Microbiol.">
        <title>The Global Catalogue of Microorganisms (GCM) 10K type strain sequencing project: providing services to taxonomists for standard genome sequencing and annotation.</title>
        <authorList>
            <consortium name="The Broad Institute Genomics Platform"/>
            <consortium name="The Broad Institute Genome Sequencing Center for Infectious Disease"/>
            <person name="Wu L."/>
            <person name="Ma J."/>
        </authorList>
    </citation>
    <scope>NUCLEOTIDE SEQUENCE [LARGE SCALE GENOMIC DNA]</scope>
    <source>
        <strain evidence="11">JCM 14309</strain>
    </source>
</reference>
<evidence type="ECO:0000256" key="6">
    <source>
        <dbReference type="ARBA" id="ARBA00023125"/>
    </source>
</evidence>
<feature type="region of interest" description="Disordered" evidence="9">
    <location>
        <begin position="179"/>
        <end position="198"/>
    </location>
</feature>
<name>A0ABP6LS72_9MICC</name>
<dbReference type="EMBL" id="BAAAVT010000004">
    <property type="protein sequence ID" value="GAA3057046.1"/>
    <property type="molecule type" value="Genomic_DNA"/>
</dbReference>
<protein>
    <recommendedName>
        <fullName evidence="8">Abasic site processing protein</fullName>
        <ecNumber evidence="8">3.4.-.-</ecNumber>
    </recommendedName>
</protein>
<evidence type="ECO:0000256" key="4">
    <source>
        <dbReference type="ARBA" id="ARBA00022801"/>
    </source>
</evidence>
<dbReference type="PANTHER" id="PTHR13604">
    <property type="entry name" value="DC12-RELATED"/>
    <property type="match status" value="1"/>
</dbReference>
<keyword evidence="3" id="KW-0227">DNA damage</keyword>
<dbReference type="PANTHER" id="PTHR13604:SF0">
    <property type="entry name" value="ABASIC SITE PROCESSING PROTEIN HMCES"/>
    <property type="match status" value="1"/>
</dbReference>
<keyword evidence="11" id="KW-1185">Reference proteome</keyword>
<evidence type="ECO:0000256" key="3">
    <source>
        <dbReference type="ARBA" id="ARBA00022763"/>
    </source>
</evidence>
<evidence type="ECO:0000313" key="11">
    <source>
        <dbReference type="Proteomes" id="UP001500236"/>
    </source>
</evidence>
<accession>A0ABP6LS72</accession>
<keyword evidence="2 8" id="KW-0645">Protease</keyword>
<sequence>MCGRYVMALRAGELVDALESCGMDEVSLGRELPGDDAQPWRLSWNVAPTSTVPILVERYEEGEGRRREVHAARWGLLPRWAESAAFSSKTFNARSETVVSKPSFRSAVRRRRCAVPVQGYYEWQVTQDEGASKPVRTPFFIQDAQAPLILFAGLYEWWKDPQREAEGQDAWVLSVTILTGPSPQPAEGGDDGATGSVEDDGAAVAADDEGAAQGEAVLTELAGLHDRLPLAMSPQSAAEWITPGERSKQEMEIAVGALRTDAVQVARGWRIHEVDRAVGDVRHDSPELIRPVGTMF</sequence>
<proteinExistence type="inferred from homology"/>
<evidence type="ECO:0000313" key="10">
    <source>
        <dbReference type="EMBL" id="GAA3057046.1"/>
    </source>
</evidence>
<gene>
    <name evidence="10" type="ORF">GCM10010529_08620</name>
</gene>
<keyword evidence="7" id="KW-0456">Lyase</keyword>
<organism evidence="10 11">
    <name type="scientific">Nesterenkonia aethiopica</name>
    <dbReference type="NCBI Taxonomy" id="269144"/>
    <lineage>
        <taxon>Bacteria</taxon>
        <taxon>Bacillati</taxon>
        <taxon>Actinomycetota</taxon>
        <taxon>Actinomycetes</taxon>
        <taxon>Micrococcales</taxon>
        <taxon>Micrococcaceae</taxon>
        <taxon>Nesterenkonia</taxon>
    </lineage>
</organism>
<evidence type="ECO:0000256" key="9">
    <source>
        <dbReference type="SAM" id="MobiDB-lite"/>
    </source>
</evidence>
<dbReference type="RefSeq" id="WP_344685638.1">
    <property type="nucleotide sequence ID" value="NZ_BAAAVT010000004.1"/>
</dbReference>
<keyword evidence="6" id="KW-0238">DNA-binding</keyword>
<evidence type="ECO:0000256" key="7">
    <source>
        <dbReference type="ARBA" id="ARBA00023239"/>
    </source>
</evidence>
<dbReference type="Pfam" id="PF02586">
    <property type="entry name" value="SRAP"/>
    <property type="match status" value="1"/>
</dbReference>
<dbReference type="InterPro" id="IPR003738">
    <property type="entry name" value="SRAP"/>
</dbReference>
<comment type="similarity">
    <text evidence="1 8">Belongs to the SOS response-associated peptidase family.</text>
</comment>
<comment type="caution">
    <text evidence="10">The sequence shown here is derived from an EMBL/GenBank/DDBJ whole genome shotgun (WGS) entry which is preliminary data.</text>
</comment>